<dbReference type="AlphaFoldDB" id="A0A919S924"/>
<accession>A0A919S924</accession>
<dbReference type="InterPro" id="IPR000073">
    <property type="entry name" value="AB_hydrolase_1"/>
</dbReference>
<protein>
    <recommendedName>
        <fullName evidence="1">AB hydrolase-1 domain-containing protein</fullName>
    </recommendedName>
</protein>
<dbReference type="RefSeq" id="WP_212995898.1">
    <property type="nucleotide sequence ID" value="NZ_BAAATW010000002.1"/>
</dbReference>
<gene>
    <name evidence="2" type="ORF">Aco04nite_09190</name>
</gene>
<sequence>MTRIVIRVLAGVLVLILGSLAALYLWPLDSDDLRPAPVKLSYTAATALITEQADQEKANPGIRPECRSRSLLHGEGTQKAVLMLHGYTDCPAQFAELADLYYQQGYNVFVPLAPRHGTVDPLAHAELTAQELASYAATSMDITSALGSDAGVVGLSGGGVLATYLATTRPEQVRHLLAISPFYRPAAGQAPAAIIKPFTVLFGFRLVPDHFNSNNFSFAALSQYLRLAAITDTGTKLPNLTNVAVVTAENDTFIDLDRARELPGDIAATNGLTLRHYEIPAATKIGHDAVDPAGLGDEKAFLYSHYLDLYE</sequence>
<dbReference type="Pfam" id="PF12697">
    <property type="entry name" value="Abhydrolase_6"/>
    <property type="match status" value="1"/>
</dbReference>
<dbReference type="Proteomes" id="UP000680865">
    <property type="component" value="Unassembled WGS sequence"/>
</dbReference>
<dbReference type="Gene3D" id="3.40.50.1820">
    <property type="entry name" value="alpha/beta hydrolase"/>
    <property type="match status" value="1"/>
</dbReference>
<reference evidence="2" key="1">
    <citation type="submission" date="2021-03" db="EMBL/GenBank/DDBJ databases">
        <title>Whole genome shotgun sequence of Actinoplanes consettensis NBRC 14913.</title>
        <authorList>
            <person name="Komaki H."/>
            <person name="Tamura T."/>
        </authorList>
    </citation>
    <scope>NUCLEOTIDE SEQUENCE</scope>
    <source>
        <strain evidence="2">NBRC 14913</strain>
    </source>
</reference>
<dbReference type="InterPro" id="IPR029058">
    <property type="entry name" value="AB_hydrolase_fold"/>
</dbReference>
<organism evidence="2 3">
    <name type="scientific">Winogradskya consettensis</name>
    <dbReference type="NCBI Taxonomy" id="113560"/>
    <lineage>
        <taxon>Bacteria</taxon>
        <taxon>Bacillati</taxon>
        <taxon>Actinomycetota</taxon>
        <taxon>Actinomycetes</taxon>
        <taxon>Micromonosporales</taxon>
        <taxon>Micromonosporaceae</taxon>
        <taxon>Winogradskya</taxon>
    </lineage>
</organism>
<dbReference type="SUPFAM" id="SSF53474">
    <property type="entry name" value="alpha/beta-Hydrolases"/>
    <property type="match status" value="1"/>
</dbReference>
<dbReference type="GO" id="GO:0003824">
    <property type="term" value="F:catalytic activity"/>
    <property type="evidence" value="ECO:0007669"/>
    <property type="project" value="UniProtKB-ARBA"/>
</dbReference>
<proteinExistence type="predicted"/>
<name>A0A919S924_9ACTN</name>
<feature type="domain" description="AB hydrolase-1" evidence="1">
    <location>
        <begin position="81"/>
        <end position="224"/>
    </location>
</feature>
<keyword evidence="3" id="KW-1185">Reference proteome</keyword>
<evidence type="ECO:0000259" key="1">
    <source>
        <dbReference type="Pfam" id="PF12697"/>
    </source>
</evidence>
<evidence type="ECO:0000313" key="2">
    <source>
        <dbReference type="EMBL" id="GIM68086.1"/>
    </source>
</evidence>
<dbReference type="EMBL" id="BOQP01000004">
    <property type="protein sequence ID" value="GIM68086.1"/>
    <property type="molecule type" value="Genomic_DNA"/>
</dbReference>
<evidence type="ECO:0000313" key="3">
    <source>
        <dbReference type="Proteomes" id="UP000680865"/>
    </source>
</evidence>
<comment type="caution">
    <text evidence="2">The sequence shown here is derived from an EMBL/GenBank/DDBJ whole genome shotgun (WGS) entry which is preliminary data.</text>
</comment>